<evidence type="ECO:0000256" key="4">
    <source>
        <dbReference type="ARBA" id="ARBA00022692"/>
    </source>
</evidence>
<accession>A0A9P7ST44</accession>
<evidence type="ECO:0000256" key="9">
    <source>
        <dbReference type="ARBA" id="ARBA00023136"/>
    </source>
</evidence>
<comment type="caution">
    <text evidence="12">The sequence shown here is derived from an EMBL/GenBank/DDBJ whole genome shotgun (WGS) entry which is preliminary data.</text>
</comment>
<feature type="transmembrane region" description="Helical" evidence="11">
    <location>
        <begin position="18"/>
        <end position="39"/>
    </location>
</feature>
<dbReference type="Pfam" id="PF09439">
    <property type="entry name" value="SRPRB"/>
    <property type="match status" value="2"/>
</dbReference>
<sequence length="310" mass="32708">MPTAAQIAEAVLTPSLPVFLIGLLILVGGPLLLHTILAASSTYTTAPTILLLGPDSAGKTALVTLLERGTKPAQTHTSQVVQAVELNATTDASTKGSFRNHADATGTYTKFLLVDTPGHGKLRNLAMGKLSRTERLKGVVFMVDAAALGERERDGAASGGGGGGLAATAEYLYDVLLHLQQKRARGRGSGSGSGSGSGKGRNNAAVLPVLVAANKMDLFTALPANLVRAQLERELSRIRASRSKGLLDSGVGVDEIGSEEQDAWLGEYGSDKFTFEQMVEFDIEVEVLGGSVTTDEADVDKWWWWMSSRV</sequence>
<dbReference type="AlphaFoldDB" id="A0A9P7ST44"/>
<keyword evidence="5" id="KW-0547">Nucleotide-binding</keyword>
<comment type="similarity">
    <text evidence="2">Belongs to the SRP receptor beta subunit family.</text>
</comment>
<dbReference type="GO" id="GO:0005525">
    <property type="term" value="F:GTP binding"/>
    <property type="evidence" value="ECO:0007669"/>
    <property type="project" value="UniProtKB-KW"/>
</dbReference>
<evidence type="ECO:0000256" key="8">
    <source>
        <dbReference type="ARBA" id="ARBA00023134"/>
    </source>
</evidence>
<dbReference type="OrthoDB" id="41266at2759"/>
<gene>
    <name evidence="12" type="ORF">E4U43_005828</name>
</gene>
<evidence type="ECO:0000256" key="5">
    <source>
        <dbReference type="ARBA" id="ARBA00022741"/>
    </source>
</evidence>
<evidence type="ECO:0000256" key="7">
    <source>
        <dbReference type="ARBA" id="ARBA00022989"/>
    </source>
</evidence>
<evidence type="ECO:0000256" key="6">
    <source>
        <dbReference type="ARBA" id="ARBA00022824"/>
    </source>
</evidence>
<organism evidence="12 13">
    <name type="scientific">Claviceps pusilla</name>
    <dbReference type="NCBI Taxonomy" id="123648"/>
    <lineage>
        <taxon>Eukaryota</taxon>
        <taxon>Fungi</taxon>
        <taxon>Dikarya</taxon>
        <taxon>Ascomycota</taxon>
        <taxon>Pezizomycotina</taxon>
        <taxon>Sordariomycetes</taxon>
        <taxon>Hypocreomycetidae</taxon>
        <taxon>Hypocreales</taxon>
        <taxon>Clavicipitaceae</taxon>
        <taxon>Claviceps</taxon>
    </lineage>
</organism>
<keyword evidence="9 11" id="KW-0472">Membrane</keyword>
<keyword evidence="10" id="KW-0675">Receptor</keyword>
<keyword evidence="7 11" id="KW-1133">Transmembrane helix</keyword>
<keyword evidence="8" id="KW-0342">GTP-binding</keyword>
<name>A0A9P7ST44_9HYPO</name>
<evidence type="ECO:0000256" key="2">
    <source>
        <dbReference type="ARBA" id="ARBA00005619"/>
    </source>
</evidence>
<evidence type="ECO:0000256" key="11">
    <source>
        <dbReference type="SAM" id="Phobius"/>
    </source>
</evidence>
<dbReference type="InterPro" id="IPR027417">
    <property type="entry name" value="P-loop_NTPase"/>
</dbReference>
<evidence type="ECO:0000313" key="13">
    <source>
        <dbReference type="Proteomes" id="UP000748025"/>
    </source>
</evidence>
<proteinExistence type="inferred from homology"/>
<comment type="subcellular location">
    <subcellularLocation>
        <location evidence="1">Endoplasmic reticulum membrane</location>
        <topology evidence="1">Single-pass membrane protein</topology>
    </subcellularLocation>
</comment>
<dbReference type="Proteomes" id="UP000748025">
    <property type="component" value="Unassembled WGS sequence"/>
</dbReference>
<dbReference type="EMBL" id="SRPW01003894">
    <property type="protein sequence ID" value="KAG5985868.1"/>
    <property type="molecule type" value="Genomic_DNA"/>
</dbReference>
<dbReference type="GO" id="GO:0005789">
    <property type="term" value="C:endoplasmic reticulum membrane"/>
    <property type="evidence" value="ECO:0007669"/>
    <property type="project" value="UniProtKB-SubCell"/>
</dbReference>
<evidence type="ECO:0000256" key="1">
    <source>
        <dbReference type="ARBA" id="ARBA00004389"/>
    </source>
</evidence>
<dbReference type="Gene3D" id="3.40.50.300">
    <property type="entry name" value="P-loop containing nucleotide triphosphate hydrolases"/>
    <property type="match status" value="1"/>
</dbReference>
<evidence type="ECO:0000256" key="3">
    <source>
        <dbReference type="ARBA" id="ARBA00020256"/>
    </source>
</evidence>
<dbReference type="InterPro" id="IPR019009">
    <property type="entry name" value="SRP_receptor_beta_su"/>
</dbReference>
<keyword evidence="6" id="KW-0256">Endoplasmic reticulum</keyword>
<keyword evidence="13" id="KW-1185">Reference proteome</keyword>
<keyword evidence="4 11" id="KW-0812">Transmembrane</keyword>
<dbReference type="SUPFAM" id="SSF52540">
    <property type="entry name" value="P-loop containing nucleoside triphosphate hydrolases"/>
    <property type="match status" value="1"/>
</dbReference>
<evidence type="ECO:0000256" key="10">
    <source>
        <dbReference type="ARBA" id="ARBA00023170"/>
    </source>
</evidence>
<reference evidence="12" key="1">
    <citation type="journal article" date="2020" name="bioRxiv">
        <title>Whole genome comparisons of ergot fungi reveals the divergence and evolution of species within the genus Claviceps are the result of varying mechanisms driving genome evolution and host range expansion.</title>
        <authorList>
            <person name="Wyka S.A."/>
            <person name="Mondo S.J."/>
            <person name="Liu M."/>
            <person name="Dettman J."/>
            <person name="Nalam V."/>
            <person name="Broders K.D."/>
        </authorList>
    </citation>
    <scope>NUCLEOTIDE SEQUENCE</scope>
    <source>
        <strain evidence="12">CCC 602</strain>
    </source>
</reference>
<evidence type="ECO:0000313" key="12">
    <source>
        <dbReference type="EMBL" id="KAG5985868.1"/>
    </source>
</evidence>
<protein>
    <recommendedName>
        <fullName evidence="3">Signal recognition particle receptor subunit beta</fullName>
    </recommendedName>
</protein>